<keyword evidence="1" id="KW-0620">Polyamine biosynthesis</keyword>
<dbReference type="AlphaFoldDB" id="A0A1V3C5B0"/>
<gene>
    <name evidence="3" type="ORF">NOSIN_20795</name>
</gene>
<evidence type="ECO:0000313" key="3">
    <source>
        <dbReference type="EMBL" id="OOC55971.1"/>
    </source>
</evidence>
<feature type="compositionally biased region" description="Basic and acidic residues" evidence="2">
    <location>
        <begin position="7"/>
        <end position="24"/>
    </location>
</feature>
<keyword evidence="4" id="KW-1185">Reference proteome</keyword>
<accession>A0A1V3C5B0</accession>
<proteinExistence type="predicted"/>
<dbReference type="Pfam" id="PF01564">
    <property type="entry name" value="Spermine_synth"/>
    <property type="match status" value="1"/>
</dbReference>
<comment type="caution">
    <text evidence="3">The sequence shown here is derived from an EMBL/GenBank/DDBJ whole genome shotgun (WGS) entry which is preliminary data.</text>
</comment>
<organism evidence="3 4">
    <name type="scientific">Nocardiopsis sinuspersici</name>
    <dbReference type="NCBI Taxonomy" id="501010"/>
    <lineage>
        <taxon>Bacteria</taxon>
        <taxon>Bacillati</taxon>
        <taxon>Actinomycetota</taxon>
        <taxon>Actinomycetes</taxon>
        <taxon>Streptosporangiales</taxon>
        <taxon>Nocardiopsidaceae</taxon>
        <taxon>Nocardiopsis</taxon>
    </lineage>
</organism>
<dbReference type="STRING" id="501010.NOSIN_20795"/>
<protein>
    <submittedName>
        <fullName evidence="3">Spermidine synthase</fullName>
    </submittedName>
</protein>
<evidence type="ECO:0000313" key="4">
    <source>
        <dbReference type="Proteomes" id="UP000189004"/>
    </source>
</evidence>
<dbReference type="SUPFAM" id="SSF53335">
    <property type="entry name" value="S-adenosyl-L-methionine-dependent methyltransferases"/>
    <property type="match status" value="1"/>
</dbReference>
<dbReference type="PANTHER" id="PTHR43317:SF3">
    <property type="entry name" value="BLR2883 PROTEIN"/>
    <property type="match status" value="1"/>
</dbReference>
<dbReference type="Gene3D" id="3.40.50.150">
    <property type="entry name" value="Vaccinia Virus protein VP39"/>
    <property type="match status" value="1"/>
</dbReference>
<dbReference type="OrthoDB" id="9793351at2"/>
<reference evidence="4" key="1">
    <citation type="submission" date="2016-08" db="EMBL/GenBank/DDBJ databases">
        <authorList>
            <person name="Tokovenko B."/>
            <person name="Kalinowski J."/>
        </authorList>
    </citation>
    <scope>NUCLEOTIDE SEQUENCE [LARGE SCALE GENOMIC DNA]</scope>
    <source>
        <strain evidence="4">UTMC102</strain>
    </source>
</reference>
<feature type="region of interest" description="Disordered" evidence="2">
    <location>
        <begin position="1"/>
        <end position="24"/>
    </location>
</feature>
<sequence>MNQRTPDVARTDLHEHGEDLHEPEGETVTLARVTGETGGDLVLRRAGAHYEIYSNGLFLMDTRDGTSEREMVRAGLAALPAGRSRSRVLIGGLGVGFSAREALDHSKVSRVDVVELEPQVIAWHDGELGEAAEYVHQDPRCRVVNADIVAWLEEAASADKPVRYDVICLDTDNGPDWTVVENNNRLYEASGLERLTRLLTPGGALVFWSANAVPSFEELLRGRFASVEVIEVPVARGVPDNLYLAREPLT</sequence>
<dbReference type="GO" id="GO:0006596">
    <property type="term" value="P:polyamine biosynthetic process"/>
    <property type="evidence" value="ECO:0007669"/>
    <property type="project" value="UniProtKB-KW"/>
</dbReference>
<dbReference type="InterPro" id="IPR029063">
    <property type="entry name" value="SAM-dependent_MTases_sf"/>
</dbReference>
<name>A0A1V3C5B0_9ACTN</name>
<evidence type="ECO:0000256" key="1">
    <source>
        <dbReference type="ARBA" id="ARBA00023115"/>
    </source>
</evidence>
<evidence type="ECO:0000256" key="2">
    <source>
        <dbReference type="SAM" id="MobiDB-lite"/>
    </source>
</evidence>
<dbReference type="EMBL" id="MCOK01000001">
    <property type="protein sequence ID" value="OOC55971.1"/>
    <property type="molecule type" value="Genomic_DNA"/>
</dbReference>
<dbReference type="CDD" id="cd02440">
    <property type="entry name" value="AdoMet_MTases"/>
    <property type="match status" value="1"/>
</dbReference>
<dbReference type="RefSeq" id="WP_077692406.1">
    <property type="nucleotide sequence ID" value="NZ_MCOK01000001.1"/>
</dbReference>
<dbReference type="Proteomes" id="UP000189004">
    <property type="component" value="Unassembled WGS sequence"/>
</dbReference>
<dbReference type="PANTHER" id="PTHR43317">
    <property type="entry name" value="THERMOSPERMINE SYNTHASE ACAULIS5"/>
    <property type="match status" value="1"/>
</dbReference>